<comment type="caution">
    <text evidence="5">Lacks conserved residue(s) required for the propagation of feature annotation.</text>
</comment>
<comment type="catalytic activity">
    <reaction evidence="5">
        <text>GDP-alpha-D-mannose = GDP-4-dehydro-alpha-D-rhamnose + H2O</text>
        <dbReference type="Rhea" id="RHEA:23820"/>
        <dbReference type="ChEBI" id="CHEBI:15377"/>
        <dbReference type="ChEBI" id="CHEBI:57527"/>
        <dbReference type="ChEBI" id="CHEBI:57964"/>
        <dbReference type="EC" id="4.2.1.47"/>
    </reaction>
</comment>
<protein>
    <recommendedName>
        <fullName evidence="3 5">GDP-mannose 4,6-dehydratase</fullName>
        <ecNumber evidence="3 5">4.2.1.47</ecNumber>
    </recommendedName>
    <alternativeName>
        <fullName evidence="5">GDP-D-mannose dehydratase</fullName>
    </alternativeName>
</protein>
<evidence type="ECO:0000256" key="3">
    <source>
        <dbReference type="ARBA" id="ARBA00011989"/>
    </source>
</evidence>
<feature type="domain" description="NAD(P)-binding" evidence="6">
    <location>
        <begin position="7"/>
        <end position="337"/>
    </location>
</feature>
<dbReference type="EMBL" id="JWIT01000008">
    <property type="protein sequence ID" value="KJF72841.1"/>
    <property type="molecule type" value="Genomic_DNA"/>
</dbReference>
<dbReference type="Proteomes" id="UP000032564">
    <property type="component" value="Unassembled WGS sequence"/>
</dbReference>
<evidence type="ECO:0000256" key="1">
    <source>
        <dbReference type="ARBA" id="ARBA00001937"/>
    </source>
</evidence>
<name>A0ABR5D6Y6_9HYPH</name>
<organism evidence="7 8">
    <name type="scientific">Agrobacterium arsenijevicii</name>
    <dbReference type="NCBI Taxonomy" id="1585697"/>
    <lineage>
        <taxon>Bacteria</taxon>
        <taxon>Pseudomonadati</taxon>
        <taxon>Pseudomonadota</taxon>
        <taxon>Alphaproteobacteria</taxon>
        <taxon>Hyphomicrobiales</taxon>
        <taxon>Rhizobiaceae</taxon>
        <taxon>Rhizobium/Agrobacterium group</taxon>
        <taxon>Agrobacterium</taxon>
    </lineage>
</organism>
<comment type="function">
    <text evidence="5">Catalyzes the conversion of GDP-D-mannose to GDP-4-dehydro-6-deoxy-D-mannose.</text>
</comment>
<evidence type="ECO:0000256" key="2">
    <source>
        <dbReference type="ARBA" id="ARBA00009263"/>
    </source>
</evidence>
<proteinExistence type="inferred from homology"/>
<comment type="caution">
    <text evidence="7">The sequence shown here is derived from an EMBL/GenBank/DDBJ whole genome shotgun (WGS) entry which is preliminary data.</text>
</comment>
<dbReference type="NCBIfam" id="TIGR01472">
    <property type="entry name" value="gmd"/>
    <property type="match status" value="1"/>
</dbReference>
<evidence type="ECO:0000256" key="5">
    <source>
        <dbReference type="HAMAP-Rule" id="MF_00955"/>
    </source>
</evidence>
<evidence type="ECO:0000313" key="7">
    <source>
        <dbReference type="EMBL" id="KJF72841.1"/>
    </source>
</evidence>
<sequence length="356" mass="40206">MVDKKALIIGVTGQDGAYLSELLLAKGYMVHGLKRRSSSFNTGRIDHLYQDPFAENVRFRLHFGDLTDATNLCRVIQEVQPDEIYNLGAQSHVQVSFETPEYTANADALGTLRLLEAMRILNLGDRCRFYQASTSELFGGMGTVAQHEGTPFYPRSPYAAAKLYAYWMTVNYRESYGFHASNGILFNHESPIRGETFVTRKITRGVAAIERGLMSKLRLGNLDAKRDWGHARDYVDGMWRIVQQEIPEDYVLATGEAHTVREFVQLAFGVVGKTIEWHGDGGDEVGYDAKTGNTVIEIDPRYFRPAEVDFLLGDPSKARRKLNWSHSTSFCELVQEMVEADLRLVMLEEGRNEFVA</sequence>
<keyword evidence="8" id="KW-1185">Reference proteome</keyword>
<evidence type="ECO:0000313" key="8">
    <source>
        <dbReference type="Proteomes" id="UP000032564"/>
    </source>
</evidence>
<dbReference type="CDD" id="cd05260">
    <property type="entry name" value="GDP_MD_SDR_e"/>
    <property type="match status" value="1"/>
</dbReference>
<keyword evidence="5" id="KW-0521">NADP</keyword>
<comment type="cofactor">
    <cofactor evidence="1 5">
        <name>NADP(+)</name>
        <dbReference type="ChEBI" id="CHEBI:58349"/>
    </cofactor>
</comment>
<evidence type="ECO:0000256" key="4">
    <source>
        <dbReference type="ARBA" id="ARBA00023239"/>
    </source>
</evidence>
<keyword evidence="4 5" id="KW-0456">Lyase</keyword>
<dbReference type="Gene3D" id="3.40.50.720">
    <property type="entry name" value="NAD(P)-binding Rossmann-like Domain"/>
    <property type="match status" value="1"/>
</dbReference>
<dbReference type="Gene3D" id="3.90.25.10">
    <property type="entry name" value="UDP-galactose 4-epimerase, domain 1"/>
    <property type="match status" value="1"/>
</dbReference>
<reference evidence="7 8" key="1">
    <citation type="submission" date="2014-12" db="EMBL/GenBank/DDBJ databases">
        <authorList>
            <person name="Kuzmanovic N."/>
            <person name="Pulawska J."/>
            <person name="Obradovic A."/>
        </authorList>
    </citation>
    <scope>NUCLEOTIDE SEQUENCE [LARGE SCALE GENOMIC DNA]</scope>
    <source>
        <strain evidence="7 8">KFB 330</strain>
    </source>
</reference>
<gene>
    <name evidence="5" type="primary">gmd</name>
    <name evidence="7" type="ORF">RP75_14965</name>
</gene>
<dbReference type="HAMAP" id="MF_00955">
    <property type="entry name" value="GDP_Man_dehydratase"/>
    <property type="match status" value="1"/>
</dbReference>
<dbReference type="InterPro" id="IPR016040">
    <property type="entry name" value="NAD(P)-bd_dom"/>
</dbReference>
<dbReference type="InterPro" id="IPR036291">
    <property type="entry name" value="NAD(P)-bd_dom_sf"/>
</dbReference>
<comment type="similarity">
    <text evidence="2 5">Belongs to the NAD(P)-dependent epimerase/dehydratase family. GDP-mannose 4,6-dehydratase subfamily.</text>
</comment>
<evidence type="ECO:0000259" key="6">
    <source>
        <dbReference type="Pfam" id="PF16363"/>
    </source>
</evidence>
<dbReference type="InterPro" id="IPR006368">
    <property type="entry name" value="GDP_Man_deHydtase"/>
</dbReference>
<dbReference type="SUPFAM" id="SSF51735">
    <property type="entry name" value="NAD(P)-binding Rossmann-fold domains"/>
    <property type="match status" value="1"/>
</dbReference>
<dbReference type="PANTHER" id="PTHR43715:SF1">
    <property type="entry name" value="GDP-MANNOSE 4,6 DEHYDRATASE"/>
    <property type="match status" value="1"/>
</dbReference>
<dbReference type="RefSeq" id="WP_045019709.1">
    <property type="nucleotide sequence ID" value="NZ_CP166105.1"/>
</dbReference>
<dbReference type="EC" id="4.2.1.47" evidence="3 5"/>
<dbReference type="PANTHER" id="PTHR43715">
    <property type="entry name" value="GDP-MANNOSE 4,6-DEHYDRATASE"/>
    <property type="match status" value="1"/>
</dbReference>
<dbReference type="Pfam" id="PF16363">
    <property type="entry name" value="GDP_Man_Dehyd"/>
    <property type="match status" value="1"/>
</dbReference>
<accession>A0ABR5D6Y6</accession>